<protein>
    <submittedName>
        <fullName evidence="3">Flagellar biosynthesis protein FlgJ</fullName>
    </submittedName>
</protein>
<keyword evidence="3" id="KW-0282">Flagellum</keyword>
<keyword evidence="4" id="KW-1185">Reference proteome</keyword>
<organism evidence="3 4">
    <name type="scientific">Allosphingosinicella humi</name>
    <dbReference type="NCBI Taxonomy" id="2068657"/>
    <lineage>
        <taxon>Bacteria</taxon>
        <taxon>Pseudomonadati</taxon>
        <taxon>Pseudomonadota</taxon>
        <taxon>Alphaproteobacteria</taxon>
        <taxon>Sphingomonadales</taxon>
        <taxon>Sphingomonadaceae</taxon>
        <taxon>Allosphingosinicella</taxon>
    </lineage>
</organism>
<keyword evidence="3" id="KW-0969">Cilium</keyword>
<accession>A0A2U2J156</accession>
<evidence type="ECO:0000313" key="3">
    <source>
        <dbReference type="EMBL" id="PWG02021.1"/>
    </source>
</evidence>
<keyword evidence="3" id="KW-0966">Cell projection</keyword>
<dbReference type="AlphaFoldDB" id="A0A2U2J156"/>
<reference evidence="3 4" key="1">
    <citation type="submission" date="2018-05" db="EMBL/GenBank/DDBJ databases">
        <title>Genome of Sphingosinicella humi QZX222.</title>
        <authorList>
            <person name="Qiao Z."/>
            <person name="Wang G."/>
        </authorList>
    </citation>
    <scope>NUCLEOTIDE SEQUENCE [LARGE SCALE GENOMIC DNA]</scope>
    <source>
        <strain evidence="3 4">QZX222</strain>
    </source>
</reference>
<comment type="similarity">
    <text evidence="1">Belongs to the virb1 family.</text>
</comment>
<dbReference type="Pfam" id="PF01464">
    <property type="entry name" value="SLT"/>
    <property type="match status" value="1"/>
</dbReference>
<evidence type="ECO:0000256" key="1">
    <source>
        <dbReference type="ARBA" id="ARBA00009387"/>
    </source>
</evidence>
<comment type="caution">
    <text evidence="3">The sequence shown here is derived from an EMBL/GenBank/DDBJ whole genome shotgun (WGS) entry which is preliminary data.</text>
</comment>
<dbReference type="Gene3D" id="1.10.530.10">
    <property type="match status" value="1"/>
</dbReference>
<evidence type="ECO:0000259" key="2">
    <source>
        <dbReference type="Pfam" id="PF01464"/>
    </source>
</evidence>
<proteinExistence type="inferred from homology"/>
<dbReference type="EMBL" id="QFFF01000001">
    <property type="protein sequence ID" value="PWG02021.1"/>
    <property type="molecule type" value="Genomic_DNA"/>
</dbReference>
<feature type="domain" description="Transglycosylase SLT" evidence="2">
    <location>
        <begin position="21"/>
        <end position="74"/>
    </location>
</feature>
<dbReference type="InterPro" id="IPR008258">
    <property type="entry name" value="Transglycosylase_SLT_dom_1"/>
</dbReference>
<sequence length="263" mass="28286">MIPTTLTEGYERVPHDRVGSAIFRAASATGVDFDYLLGQAKIESGLNPNAKAKTSSATGLFQFIEQTWLGTVKEHGAKHGLGWAADAIHQGSNGRFYVVGGMRQTILDLRKQPESASAMAAEFASDNKAYLESRLGRQVEPVDLYLAHFLGAGGAREFLGAHDADPNAPAASVLPAAARANRWVFYDRDGSPRSFAEIRARFADKLGVEGVPMPRPAVAPAPVEQPVFPTVRMAALTQVPEPLTRPSPQYARLAYLMLAQLGA</sequence>
<evidence type="ECO:0000313" key="4">
    <source>
        <dbReference type="Proteomes" id="UP000245916"/>
    </source>
</evidence>
<name>A0A2U2J156_9SPHN</name>
<gene>
    <name evidence="3" type="ORF">DF286_03415</name>
</gene>
<dbReference type="OrthoDB" id="8477976at2"/>
<dbReference type="InterPro" id="IPR023346">
    <property type="entry name" value="Lysozyme-like_dom_sf"/>
</dbReference>
<dbReference type="RefSeq" id="WP_109270161.1">
    <property type="nucleotide sequence ID" value="NZ_QFFF01000001.1"/>
</dbReference>
<dbReference type="SUPFAM" id="SSF53955">
    <property type="entry name" value="Lysozyme-like"/>
    <property type="match status" value="1"/>
</dbReference>
<dbReference type="Proteomes" id="UP000245916">
    <property type="component" value="Unassembled WGS sequence"/>
</dbReference>